<accession>A0A090QR34</accession>
<name>A0A090QR34_9GAMM</name>
<comment type="caution">
    <text evidence="1">The sequence shown here is derived from an EMBL/GenBank/DDBJ whole genome shotgun (WGS) entry which is preliminary data.</text>
</comment>
<organism evidence="1 2">
    <name type="scientific">Photobacterium aphoticum</name>
    <dbReference type="NCBI Taxonomy" id="754436"/>
    <lineage>
        <taxon>Bacteria</taxon>
        <taxon>Pseudomonadati</taxon>
        <taxon>Pseudomonadota</taxon>
        <taxon>Gammaproteobacteria</taxon>
        <taxon>Vibrionales</taxon>
        <taxon>Vibrionaceae</taxon>
        <taxon>Photobacterium</taxon>
    </lineage>
</organism>
<dbReference type="AlphaFoldDB" id="A0A090QR34"/>
<dbReference type="EMBL" id="BBMN01000003">
    <property type="protein sequence ID" value="GAL04284.1"/>
    <property type="molecule type" value="Genomic_DNA"/>
</dbReference>
<protein>
    <submittedName>
        <fullName evidence="1">Uncharacterized protein</fullName>
    </submittedName>
</protein>
<sequence length="91" mass="10634">MKVGLKLDAQHVIIKHNIAAVISHEDALQIKLNNDDCYLVLCKRDNQPEYYDYESTAMEIYLPVNEFHRVQRELSEYLGIDVRFILPQDVA</sequence>
<evidence type="ECO:0000313" key="1">
    <source>
        <dbReference type="EMBL" id="GAL04284.1"/>
    </source>
</evidence>
<proteinExistence type="predicted"/>
<dbReference type="Proteomes" id="UP000029227">
    <property type="component" value="Unassembled WGS sequence"/>
</dbReference>
<gene>
    <name evidence="1" type="ORF">JCM19237_2435</name>
</gene>
<reference evidence="1 2" key="1">
    <citation type="journal article" date="2014" name="Genome Announc.">
        <title>Draft Genome Sequences of Two Vibrionaceae Species, Vibrio ponticus C121 and Photobacterium aphoticum C119, Isolated as Coral Reef Microbiota.</title>
        <authorList>
            <person name="Al-saari N."/>
            <person name="Meirelles P.M."/>
            <person name="Mino S."/>
            <person name="Suda W."/>
            <person name="Oshima K."/>
            <person name="Hattori M."/>
            <person name="Ohkuma M."/>
            <person name="Thompson F.L."/>
            <person name="Gomez-Gil B."/>
            <person name="Sawabe T."/>
            <person name="Sawabe T."/>
        </authorList>
    </citation>
    <scope>NUCLEOTIDE SEQUENCE [LARGE SCALE GENOMIC DNA]</scope>
    <source>
        <strain evidence="1 2">JCM 19237</strain>
    </source>
</reference>
<evidence type="ECO:0000313" key="2">
    <source>
        <dbReference type="Proteomes" id="UP000029227"/>
    </source>
</evidence>